<evidence type="ECO:0000256" key="1">
    <source>
        <dbReference type="SAM" id="Phobius"/>
    </source>
</evidence>
<feature type="transmembrane region" description="Helical" evidence="1">
    <location>
        <begin position="6"/>
        <end position="24"/>
    </location>
</feature>
<keyword evidence="1" id="KW-0812">Transmembrane</keyword>
<dbReference type="RefSeq" id="WP_188605428.1">
    <property type="nucleotide sequence ID" value="NZ_BMIC01000001.1"/>
</dbReference>
<evidence type="ECO:0000313" key="3">
    <source>
        <dbReference type="Proteomes" id="UP000598120"/>
    </source>
</evidence>
<accession>A0A8J2TNF9</accession>
<dbReference type="AlphaFoldDB" id="A0A8J2TNF9"/>
<gene>
    <name evidence="2" type="ORF">GCM10011531_12280</name>
</gene>
<reference evidence="2 3" key="1">
    <citation type="journal article" date="2014" name="Int. J. Syst. Evol. Microbiol.">
        <title>Complete genome sequence of Corynebacterium casei LMG S-19264T (=DSM 44701T), isolated from a smear-ripened cheese.</title>
        <authorList>
            <consortium name="US DOE Joint Genome Institute (JGI-PGF)"/>
            <person name="Walter F."/>
            <person name="Albersmeier A."/>
            <person name="Kalinowski J."/>
            <person name="Ruckert C."/>
        </authorList>
    </citation>
    <scope>NUCLEOTIDE SEQUENCE [LARGE SCALE GENOMIC DNA]</scope>
    <source>
        <strain evidence="2 3">CGMCC 1.15295</strain>
    </source>
</reference>
<evidence type="ECO:0000313" key="2">
    <source>
        <dbReference type="EMBL" id="GFZ83106.1"/>
    </source>
</evidence>
<dbReference type="EMBL" id="BMIC01000001">
    <property type="protein sequence ID" value="GFZ83106.1"/>
    <property type="molecule type" value="Genomic_DNA"/>
</dbReference>
<keyword evidence="1" id="KW-1133">Transmembrane helix</keyword>
<dbReference type="Proteomes" id="UP000598120">
    <property type="component" value="Unassembled WGS sequence"/>
</dbReference>
<protein>
    <submittedName>
        <fullName evidence="2">Uncharacterized protein</fullName>
    </submittedName>
</protein>
<name>A0A8J2TNF9_9FLAO</name>
<keyword evidence="3" id="KW-1185">Reference proteome</keyword>
<keyword evidence="1" id="KW-0472">Membrane</keyword>
<sequence>MNTQVAIITAIIFISIFLPIFLMIKSGNTDFNKTIKLFNSVAIKNNLKINQKEFWGNTFIGIDESQQILLYKKGFDSDDFNIVNLSGINQCEILKNVSQKRIDKVVVNILDTIDLRLTSTTNKSSYLFNFYNIDNDYREDFEYKRAEKWAQIINNNLASVAKKKAA</sequence>
<comment type="caution">
    <text evidence="2">The sequence shown here is derived from an EMBL/GenBank/DDBJ whole genome shotgun (WGS) entry which is preliminary data.</text>
</comment>
<organism evidence="2 3">
    <name type="scientific">Aquaticitalea lipolytica</name>
    <dbReference type="NCBI Taxonomy" id="1247562"/>
    <lineage>
        <taxon>Bacteria</taxon>
        <taxon>Pseudomonadati</taxon>
        <taxon>Bacteroidota</taxon>
        <taxon>Flavobacteriia</taxon>
        <taxon>Flavobacteriales</taxon>
        <taxon>Flavobacteriaceae</taxon>
        <taxon>Aquaticitalea</taxon>
    </lineage>
</organism>
<proteinExistence type="predicted"/>